<feature type="domain" description="K Homology" evidence="3">
    <location>
        <begin position="82"/>
        <end position="152"/>
    </location>
</feature>
<evidence type="ECO:0000313" key="4">
    <source>
        <dbReference type="EMBL" id="AEH60107.1"/>
    </source>
</evidence>
<dbReference type="PROSITE" id="PS50084">
    <property type="entry name" value="KH_TYPE_1"/>
    <property type="match status" value="1"/>
</dbReference>
<dbReference type="HOGENOM" id="CLU_064992_3_0_2"/>
<dbReference type="Gene3D" id="3.30.1370.10">
    <property type="entry name" value="K Homology domain, type 1"/>
    <property type="match status" value="2"/>
</dbReference>
<accession>F7XNL0</accession>
<keyword evidence="5" id="KW-1185">Reference proteome</keyword>
<dbReference type="Pfam" id="PF22891">
    <property type="entry name" value="KH_PNO1_2nd"/>
    <property type="match status" value="1"/>
</dbReference>
<evidence type="ECO:0000256" key="2">
    <source>
        <dbReference type="PROSITE-ProRule" id="PRU00117"/>
    </source>
</evidence>
<dbReference type="OrthoDB" id="7870at2157"/>
<dbReference type="AlphaFoldDB" id="F7XNL0"/>
<dbReference type="RefSeq" id="WP_013897546.1">
    <property type="nucleotide sequence ID" value="NC_015676.1"/>
</dbReference>
<dbReference type="EMBL" id="CP002101">
    <property type="protein sequence ID" value="AEH60107.1"/>
    <property type="molecule type" value="Genomic_DNA"/>
</dbReference>
<name>F7XNL0_METZD</name>
<dbReference type="InterPro" id="IPR004087">
    <property type="entry name" value="KH_dom"/>
</dbReference>
<reference evidence="4" key="1">
    <citation type="submission" date="2010-07" db="EMBL/GenBank/DDBJ databases">
        <title>The complete genome of Methanosalsum zhilinae DSM 4017.</title>
        <authorList>
            <consortium name="US DOE Joint Genome Institute (JGI-PGF)"/>
            <person name="Lucas S."/>
            <person name="Copeland A."/>
            <person name="Lapidus A."/>
            <person name="Glavina del Rio T."/>
            <person name="Dalin E."/>
            <person name="Tice H."/>
            <person name="Bruce D."/>
            <person name="Goodwin L."/>
            <person name="Pitluck S."/>
            <person name="Kyrpides N."/>
            <person name="Mavromatis K."/>
            <person name="Ovchinnikova G."/>
            <person name="Daligault H."/>
            <person name="Detter J.C."/>
            <person name="Han C."/>
            <person name="Tapia R."/>
            <person name="Larimer F."/>
            <person name="Land M."/>
            <person name="Hauser L."/>
            <person name="Markowitz V."/>
            <person name="Cheng J.-F."/>
            <person name="Hugenholtz P."/>
            <person name="Woyke T."/>
            <person name="Wu D."/>
            <person name="Spring S."/>
            <person name="Schueler E."/>
            <person name="Brambilla E."/>
            <person name="Klenk H.-P."/>
            <person name="Eisen J.A."/>
        </authorList>
    </citation>
    <scope>NUCLEOTIDE SEQUENCE</scope>
    <source>
        <strain evidence="4">DSM 4017</strain>
    </source>
</reference>
<dbReference type="GO" id="GO:0003723">
    <property type="term" value="F:RNA binding"/>
    <property type="evidence" value="ECO:0007669"/>
    <property type="project" value="UniProtKB-UniRule"/>
</dbReference>
<evidence type="ECO:0000259" key="3">
    <source>
        <dbReference type="SMART" id="SM00322"/>
    </source>
</evidence>
<proteinExistence type="predicted"/>
<evidence type="ECO:0000313" key="5">
    <source>
        <dbReference type="Proteomes" id="UP000006622"/>
    </source>
</evidence>
<dbReference type="PANTHER" id="PTHR12826:SF13">
    <property type="entry name" value="RNA-BINDING PROTEIN PNO1"/>
    <property type="match status" value="1"/>
</dbReference>
<gene>
    <name evidence="4" type="ordered locus">Mzhil_0229</name>
</gene>
<evidence type="ECO:0000256" key="1">
    <source>
        <dbReference type="ARBA" id="ARBA00022884"/>
    </source>
</evidence>
<feature type="domain" description="K Homology" evidence="3">
    <location>
        <begin position="1"/>
        <end position="65"/>
    </location>
</feature>
<dbReference type="InterPro" id="IPR004088">
    <property type="entry name" value="KH_dom_type_1"/>
</dbReference>
<sequence length="178" mass="19819">MTHIKVPQDRIGVIIGPGGDTKKTIEEKSEATIDIDSESGMVEVIPGEDPVKAMRAADVIHAIARGFNPEKVLDMFDDEMLIFDFIDISQFAGTQKELKRLKGRIIGKDGKARATIETLTGVKISIYGKTVSMIGYPEQIQVARSAFDMLIKGVDHGSVFSFLEKKRRDIQHLEYGFY</sequence>
<protein>
    <submittedName>
        <fullName evidence="4">KH domain protein</fullName>
    </submittedName>
</protein>
<dbReference type="PANTHER" id="PTHR12826">
    <property type="entry name" value="RIBONUCLEASE Y"/>
    <property type="match status" value="1"/>
</dbReference>
<dbReference type="Pfam" id="PF00013">
    <property type="entry name" value="KH_1"/>
    <property type="match status" value="1"/>
</dbReference>
<dbReference type="SMART" id="SM00322">
    <property type="entry name" value="KH"/>
    <property type="match status" value="2"/>
</dbReference>
<dbReference type="KEGG" id="mzh:Mzhil_0229"/>
<dbReference type="GeneID" id="10821827"/>
<keyword evidence="1 2" id="KW-0694">RNA-binding</keyword>
<organism evidence="4 5">
    <name type="scientific">Methanosalsum zhilinae (strain DSM 4017 / NBRC 107636 / OCM 62 / WeN5)</name>
    <name type="common">Methanohalophilus zhilinae</name>
    <dbReference type="NCBI Taxonomy" id="679901"/>
    <lineage>
        <taxon>Archaea</taxon>
        <taxon>Methanobacteriati</taxon>
        <taxon>Methanobacteriota</taxon>
        <taxon>Stenosarchaea group</taxon>
        <taxon>Methanomicrobia</taxon>
        <taxon>Methanosarcinales</taxon>
        <taxon>Methanosarcinaceae</taxon>
        <taxon>Methanosalsum</taxon>
    </lineage>
</organism>
<dbReference type="SUPFAM" id="SSF54791">
    <property type="entry name" value="Eukaryotic type KH-domain (KH-domain type I)"/>
    <property type="match status" value="2"/>
</dbReference>
<dbReference type="CDD" id="cd22389">
    <property type="entry name" value="KH-I_Dim2p_like_rpt1"/>
    <property type="match status" value="1"/>
</dbReference>
<dbReference type="Proteomes" id="UP000006622">
    <property type="component" value="Chromosome"/>
</dbReference>
<dbReference type="InterPro" id="IPR055211">
    <property type="entry name" value="KH_PNO1_2nd"/>
</dbReference>
<dbReference type="STRING" id="679901.Mzhil_0229"/>
<dbReference type="NCBIfam" id="TIGR03665">
    <property type="entry name" value="arCOG04150"/>
    <property type="match status" value="1"/>
</dbReference>
<dbReference type="InterPro" id="IPR019964">
    <property type="entry name" value="KH_domain_protein_archaea"/>
</dbReference>
<dbReference type="InterPro" id="IPR036612">
    <property type="entry name" value="KH_dom_type_1_sf"/>
</dbReference>
<dbReference type="NCBIfam" id="NF010333">
    <property type="entry name" value="PRK13763.2-4"/>
    <property type="match status" value="1"/>
</dbReference>